<keyword evidence="3" id="KW-1185">Reference proteome</keyword>
<protein>
    <recommendedName>
        <fullName evidence="1">Tn3 transposase DDE domain-containing protein</fullName>
    </recommendedName>
</protein>
<proteinExistence type="predicted"/>
<name>A0ABV2PFK4_9BACI</name>
<dbReference type="Proteomes" id="UP001549363">
    <property type="component" value="Unassembled WGS sequence"/>
</dbReference>
<dbReference type="InterPro" id="IPR002513">
    <property type="entry name" value="Tn3_Tnp_DDE_dom"/>
</dbReference>
<comment type="caution">
    <text evidence="2">The sequence shown here is derived from an EMBL/GenBank/DDBJ whole genome shotgun (WGS) entry which is preliminary data.</text>
</comment>
<dbReference type="EMBL" id="JBEPSB010000002">
    <property type="protein sequence ID" value="MET4559733.1"/>
    <property type="molecule type" value="Genomic_DNA"/>
</dbReference>
<reference evidence="2 3" key="1">
    <citation type="submission" date="2024-06" db="EMBL/GenBank/DDBJ databases">
        <title>Sorghum-associated microbial communities from plants grown in Nebraska, USA.</title>
        <authorList>
            <person name="Schachtman D."/>
        </authorList>
    </citation>
    <scope>NUCLEOTIDE SEQUENCE [LARGE SCALE GENOMIC DNA]</scope>
    <source>
        <strain evidence="2 3">736</strain>
    </source>
</reference>
<gene>
    <name evidence="2" type="ORF">ABIA69_000876</name>
</gene>
<evidence type="ECO:0000259" key="1">
    <source>
        <dbReference type="Pfam" id="PF01526"/>
    </source>
</evidence>
<dbReference type="Pfam" id="PF01526">
    <property type="entry name" value="DDE_Tnp_Tn3"/>
    <property type="match status" value="1"/>
</dbReference>
<sequence length="109" mass="12473">MTSELFFMAVINERKIEHSVADTQNICKRWHLVTATLVSPQNTVSVYLSEAMKLLKQKGLLQENLLNRISPLGWEHINFLSDYTFYQKRNASLNSLLPLIQAKIEAGNP</sequence>
<evidence type="ECO:0000313" key="2">
    <source>
        <dbReference type="EMBL" id="MET4559733.1"/>
    </source>
</evidence>
<accession>A0ABV2PFK4</accession>
<evidence type="ECO:0000313" key="3">
    <source>
        <dbReference type="Proteomes" id="UP001549363"/>
    </source>
</evidence>
<organism evidence="2 3">
    <name type="scientific">Lysinibacillus parviboronicapiens</name>
    <dbReference type="NCBI Taxonomy" id="436516"/>
    <lineage>
        <taxon>Bacteria</taxon>
        <taxon>Bacillati</taxon>
        <taxon>Bacillota</taxon>
        <taxon>Bacilli</taxon>
        <taxon>Bacillales</taxon>
        <taxon>Bacillaceae</taxon>
        <taxon>Lysinibacillus</taxon>
    </lineage>
</organism>
<feature type="domain" description="Tn3 transposase DDE" evidence="1">
    <location>
        <begin position="22"/>
        <end position="83"/>
    </location>
</feature>